<evidence type="ECO:0000313" key="2">
    <source>
        <dbReference type="EMBL" id="CEM38996.1"/>
    </source>
</evidence>
<dbReference type="GO" id="GO:0016460">
    <property type="term" value="C:myosin II complex"/>
    <property type="evidence" value="ECO:0007669"/>
    <property type="project" value="TreeGrafter"/>
</dbReference>
<feature type="region of interest" description="Disordered" evidence="1">
    <location>
        <begin position="479"/>
        <end position="537"/>
    </location>
</feature>
<dbReference type="GO" id="GO:0032982">
    <property type="term" value="C:myosin filament"/>
    <property type="evidence" value="ECO:0007669"/>
    <property type="project" value="TreeGrafter"/>
</dbReference>
<feature type="compositionally biased region" description="Basic and acidic residues" evidence="1">
    <location>
        <begin position="104"/>
        <end position="114"/>
    </location>
</feature>
<feature type="region of interest" description="Disordered" evidence="1">
    <location>
        <begin position="209"/>
        <end position="237"/>
    </location>
</feature>
<dbReference type="VEuPathDB" id="CryptoDB:Cvel_24749"/>
<evidence type="ECO:0000256" key="1">
    <source>
        <dbReference type="SAM" id="MobiDB-lite"/>
    </source>
</evidence>
<feature type="region of interest" description="Disordered" evidence="1">
    <location>
        <begin position="921"/>
        <end position="944"/>
    </location>
</feature>
<dbReference type="GO" id="GO:0005737">
    <property type="term" value="C:cytoplasm"/>
    <property type="evidence" value="ECO:0007669"/>
    <property type="project" value="TreeGrafter"/>
</dbReference>
<feature type="compositionally biased region" description="Basic and acidic residues" evidence="1">
    <location>
        <begin position="608"/>
        <end position="643"/>
    </location>
</feature>
<feature type="region of interest" description="Disordered" evidence="1">
    <location>
        <begin position="581"/>
        <end position="643"/>
    </location>
</feature>
<feature type="compositionally biased region" description="Polar residues" evidence="1">
    <location>
        <begin position="209"/>
        <end position="226"/>
    </location>
</feature>
<dbReference type="PANTHER" id="PTHR45615:SF40">
    <property type="entry name" value="MYOSIN HEAVY CHAIN, NON-MUSCLE"/>
    <property type="match status" value="1"/>
</dbReference>
<dbReference type="GO" id="GO:0051015">
    <property type="term" value="F:actin filament binding"/>
    <property type="evidence" value="ECO:0007669"/>
    <property type="project" value="TreeGrafter"/>
</dbReference>
<name>A0A0G4H5D1_9ALVE</name>
<dbReference type="EMBL" id="CDMZ01001897">
    <property type="protein sequence ID" value="CEM38996.1"/>
    <property type="molecule type" value="Genomic_DNA"/>
</dbReference>
<protein>
    <submittedName>
        <fullName evidence="2">Uncharacterized protein</fullName>
    </submittedName>
</protein>
<feature type="region of interest" description="Disordered" evidence="1">
    <location>
        <begin position="1239"/>
        <end position="1262"/>
    </location>
</feature>
<sequence length="1322" mass="146972">MELPQNDVNASVSLLNDEEAAYDDGIRRGKSPPASARPASASGPRPSQQREPRDVFMPGARGGMGPSNKLRPSSVGGSRVRPPANIKHGIPLLGPFPSPPLNHRGGERERDLSPTRRSNVTTNQNFPEFDADRFKSEVQVLRKELNEVSGAFSKSSHKSRVLQNEVHHLLLLIKELLCRWWAQQPPPQRPRSGDIQELVDQHRALLAQGQQGNAERGNMSSRSRPASPTERGGMPVGVDFDWTNEENEYLSTRREPLPTAALYEAPSPGTHGRRTVDPPPGSLLQKVLKDLTRLGRQFNLFKIGQRSSDEQEEVIAKLKREASYTTNIELRVQLQLYREEVKRLCALASKGEESEHRLVEAREVSQQQRDVIRTFEFKEALGKMEALRSLLEKERAEVARARSETAEVLKERDAIARSQRELEEDRKRLQGEKAQIGGKLSELEGQLTDAVRRASVAEETIVGQGRSLQAEAEALRAELEGERSRVAQMEGSRLREEEERRREREERERREQEEAEEKEKAKGELASPAPVEGEVGPSNLEAMAVSCLQDELTEMEKIVTDLREKRDALVVELEEIKKMEAETESKKIEEMKQSLSAVPVPAPADPQQEEKLRKADAEAAKLREEVDKQQKEIQKELEASQQEQRRLERLLAEKEEEILRRRMEAEQARRDSQMSTRRRSSVQMAVASALCWSHEVVLEESPDAHAAQKRERRQSVNKWFGLDEQVPADGSHVPSDFFKEIQGDSEIPPPADPARSSSMRGDLEIPDWVKEIPKKTETAPALLVLKVVATSGSVSPVSFPFLPQSEAAPSKEPPDPDDTAVDEEDVAVQLHFRPSWARSDSDSVGPNFFLRQAPEANPQSAVAGVTASGNTAMSPAAAEAAAKKPWGPLLYHGVLRAGLHPMQAKEAFRHLADSTVEVVLADRRPKKPSGGTGKGGNEELEQPVWKGRVTLRELLGSGLQSLCEPSVWPEKEKKGAKNPKDSSDSPTATGPALAKTGNIRGGGSTEEDVQDQELEASALSTRCVRLPKKRLFVGGKAVKDKTKEKVPESRLPTVTIAAFLLRFRHRDPSVSVSQDIKGLMKHPKAQRKVLETWDEWMHTVVIRDPKRFGNTKVTPLRLLPPKGQPLICGFRIECNRLVFPLDEDTHSGSSSSSSSASREAYSALRNQNVVLQYFGSSRVQSRRVRTFAPSTSQPDCLVLHLEARESATNQCSKALVTRLPHFLGEEDKRPLMWIKVKRERKEGSSDDDQPSCSSSSSPSSSSLCLFSPAIRMESSVRDGKHHVPMRVARGSSSSSSSSASSGGLSDVEVLLELHLEPVWEFD</sequence>
<accession>A0A0G4H5D1</accession>
<proteinExistence type="predicted"/>
<feature type="region of interest" description="Disordered" evidence="1">
    <location>
        <begin position="725"/>
        <end position="760"/>
    </location>
</feature>
<feature type="compositionally biased region" description="Polar residues" evidence="1">
    <location>
        <begin position="115"/>
        <end position="124"/>
    </location>
</feature>
<feature type="compositionally biased region" description="Low complexity" evidence="1">
    <location>
        <begin position="1250"/>
        <end position="1262"/>
    </location>
</feature>
<feature type="region of interest" description="Disordered" evidence="1">
    <location>
        <begin position="1275"/>
        <end position="1304"/>
    </location>
</feature>
<feature type="compositionally biased region" description="Polar residues" evidence="1">
    <location>
        <begin position="1"/>
        <end position="14"/>
    </location>
</feature>
<organism evidence="2">
    <name type="scientific">Chromera velia CCMP2878</name>
    <dbReference type="NCBI Taxonomy" id="1169474"/>
    <lineage>
        <taxon>Eukaryota</taxon>
        <taxon>Sar</taxon>
        <taxon>Alveolata</taxon>
        <taxon>Colpodellida</taxon>
        <taxon>Chromeraceae</taxon>
        <taxon>Chromera</taxon>
    </lineage>
</organism>
<reference evidence="2" key="1">
    <citation type="submission" date="2014-11" db="EMBL/GenBank/DDBJ databases">
        <authorList>
            <person name="Otto D Thomas"/>
            <person name="Naeem Raeece"/>
        </authorList>
    </citation>
    <scope>NUCLEOTIDE SEQUENCE</scope>
</reference>
<feature type="compositionally biased region" description="Low complexity" evidence="1">
    <location>
        <begin position="31"/>
        <end position="47"/>
    </location>
</feature>
<feature type="compositionally biased region" description="Basic and acidic residues" evidence="1">
    <location>
        <begin position="969"/>
        <end position="983"/>
    </location>
</feature>
<feature type="region of interest" description="Disordered" evidence="1">
    <location>
        <begin position="965"/>
        <end position="1013"/>
    </location>
</feature>
<gene>
    <name evidence="2" type="ORF">Cvel_24749</name>
</gene>
<dbReference type="GO" id="GO:0000146">
    <property type="term" value="F:microfilament motor activity"/>
    <property type="evidence" value="ECO:0007669"/>
    <property type="project" value="TreeGrafter"/>
</dbReference>
<feature type="region of interest" description="Disordered" evidence="1">
    <location>
        <begin position="1"/>
        <end position="124"/>
    </location>
</feature>
<feature type="compositionally biased region" description="Low complexity" evidence="1">
    <location>
        <begin position="1290"/>
        <end position="1304"/>
    </location>
</feature>
<feature type="compositionally biased region" description="Basic and acidic residues" evidence="1">
    <location>
        <begin position="581"/>
        <end position="592"/>
    </location>
</feature>
<dbReference type="PANTHER" id="PTHR45615">
    <property type="entry name" value="MYOSIN HEAVY CHAIN, NON-MUSCLE"/>
    <property type="match status" value="1"/>
</dbReference>
<feature type="compositionally biased region" description="Basic and acidic residues" evidence="1">
    <location>
        <begin position="492"/>
        <end position="523"/>
    </location>
</feature>